<comment type="caution">
    <text evidence="8">The sequence shown here is derived from an EMBL/GenBank/DDBJ whole genome shotgun (WGS) entry which is preliminary data.</text>
</comment>
<evidence type="ECO:0000259" key="7">
    <source>
        <dbReference type="PROSITE" id="PS51380"/>
    </source>
</evidence>
<dbReference type="AlphaFoldDB" id="A0A9N8H4X2"/>
<dbReference type="PROSITE" id="PS51380">
    <property type="entry name" value="EXS"/>
    <property type="match status" value="1"/>
</dbReference>
<feature type="transmembrane region" description="Helical" evidence="6">
    <location>
        <begin position="680"/>
        <end position="702"/>
    </location>
</feature>
<proteinExistence type="predicted"/>
<feature type="transmembrane region" description="Helical" evidence="6">
    <location>
        <begin position="240"/>
        <end position="262"/>
    </location>
</feature>
<dbReference type="EMBL" id="CAICTM010000072">
    <property type="protein sequence ID" value="CAB9499977.1"/>
    <property type="molecule type" value="Genomic_DNA"/>
</dbReference>
<feature type="transmembrane region" description="Helical" evidence="6">
    <location>
        <begin position="529"/>
        <end position="550"/>
    </location>
</feature>
<dbReference type="OrthoDB" id="9970435at2759"/>
<keyword evidence="3 6" id="KW-1133">Transmembrane helix</keyword>
<evidence type="ECO:0000256" key="2">
    <source>
        <dbReference type="ARBA" id="ARBA00022692"/>
    </source>
</evidence>
<comment type="subcellular location">
    <subcellularLocation>
        <location evidence="1">Membrane</location>
        <topology evidence="1">Multi-pass membrane protein</topology>
    </subcellularLocation>
</comment>
<keyword evidence="8" id="KW-0675">Receptor</keyword>
<evidence type="ECO:0000256" key="3">
    <source>
        <dbReference type="ARBA" id="ARBA00022989"/>
    </source>
</evidence>
<keyword evidence="4 6" id="KW-0472">Membrane</keyword>
<dbReference type="Proteomes" id="UP001153069">
    <property type="component" value="Unassembled WGS sequence"/>
</dbReference>
<feature type="region of interest" description="Disordered" evidence="5">
    <location>
        <begin position="184"/>
        <end position="235"/>
    </location>
</feature>
<evidence type="ECO:0000313" key="8">
    <source>
        <dbReference type="EMBL" id="CAB9499977.1"/>
    </source>
</evidence>
<keyword evidence="9" id="KW-1185">Reference proteome</keyword>
<dbReference type="InterPro" id="IPR004342">
    <property type="entry name" value="EXS_C"/>
</dbReference>
<dbReference type="PANTHER" id="PTHR10783:SF46">
    <property type="entry name" value="PROTEIN ERD1 HOMOLOG 2"/>
    <property type="match status" value="1"/>
</dbReference>
<dbReference type="GO" id="GO:0005737">
    <property type="term" value="C:cytoplasm"/>
    <property type="evidence" value="ECO:0007669"/>
    <property type="project" value="TreeGrafter"/>
</dbReference>
<name>A0A9N8H4X2_9STRA</name>
<evidence type="ECO:0000256" key="5">
    <source>
        <dbReference type="SAM" id="MobiDB-lite"/>
    </source>
</evidence>
<feature type="transmembrane region" description="Helical" evidence="6">
    <location>
        <begin position="274"/>
        <end position="296"/>
    </location>
</feature>
<feature type="transmembrane region" description="Helical" evidence="6">
    <location>
        <begin position="419"/>
        <end position="439"/>
    </location>
</feature>
<feature type="domain" description="EXS" evidence="7">
    <location>
        <begin position="417"/>
        <end position="625"/>
    </location>
</feature>
<protein>
    <submittedName>
        <fullName evidence="8">Xenotropic and polytropic retrovirus receptor 1</fullName>
    </submittedName>
</protein>
<keyword evidence="2 6" id="KW-0812">Transmembrane</keyword>
<feature type="compositionally biased region" description="Low complexity" evidence="5">
    <location>
        <begin position="184"/>
        <end position="196"/>
    </location>
</feature>
<gene>
    <name evidence="8" type="ORF">SEMRO_73_G040200.1</name>
</gene>
<evidence type="ECO:0000256" key="4">
    <source>
        <dbReference type="ARBA" id="ARBA00023136"/>
    </source>
</evidence>
<dbReference type="Pfam" id="PF03124">
    <property type="entry name" value="EXS"/>
    <property type="match status" value="2"/>
</dbReference>
<reference evidence="8" key="1">
    <citation type="submission" date="2020-06" db="EMBL/GenBank/DDBJ databases">
        <authorList>
            <consortium name="Plant Systems Biology data submission"/>
        </authorList>
    </citation>
    <scope>NUCLEOTIDE SEQUENCE</scope>
    <source>
        <strain evidence="8">D6</strain>
    </source>
</reference>
<organism evidence="8 9">
    <name type="scientific">Seminavis robusta</name>
    <dbReference type="NCBI Taxonomy" id="568900"/>
    <lineage>
        <taxon>Eukaryota</taxon>
        <taxon>Sar</taxon>
        <taxon>Stramenopiles</taxon>
        <taxon>Ochrophyta</taxon>
        <taxon>Bacillariophyta</taxon>
        <taxon>Bacillariophyceae</taxon>
        <taxon>Bacillariophycidae</taxon>
        <taxon>Naviculales</taxon>
        <taxon>Naviculaceae</taxon>
        <taxon>Seminavis</taxon>
    </lineage>
</organism>
<evidence type="ECO:0000313" key="9">
    <source>
        <dbReference type="Proteomes" id="UP001153069"/>
    </source>
</evidence>
<accession>A0A9N8H4X2</accession>
<dbReference type="PANTHER" id="PTHR10783">
    <property type="entry name" value="XENOTROPIC AND POLYTROPIC RETROVIRUS RECEPTOR 1-RELATED"/>
    <property type="match status" value="1"/>
</dbReference>
<evidence type="ECO:0000256" key="1">
    <source>
        <dbReference type="ARBA" id="ARBA00004141"/>
    </source>
</evidence>
<sequence length="707" mass="80560">MSTQPQPQQQPQQPQIQRQYRIGSKVICVILLFGSLLVLREESSSNDDSNTLQKYSAVFMALRKHPPSLRIFRSLLEWNLLLWGTVVSLKLWYQYVGESTVAELLFSGTTSDASHMDYGDLPGHAHDAKARSSTYSGVRFADVESENSFQSEIMFVDYDASFSEVLTGTIENDEDLNYIVGIPTQQSQKSSSQTPKELGDPIVSNTQKRRQSTPDDDDDSDPFFSATPQSKSPRAPNVHAVTSAALDMLLPILLALFFFTLFSTKKVTYQFPQLAWVAPLIPLLLVVYLVVTQIVLQPWAPTQHFLTVLSWTISAPLYPVTFRDGFIGDIFTSTVRPLQDMAFTICYILSGLQGYWSDGYEGFWDSVQHNPHHLNDDDDTVLLLQDNSNNTPTSTAATTDNNNLASQLLTVLPPLETSWWLHTVLLPMCMVSPLWWRFLQNLRQTHDNKRRWPYLGNAFKYLLAAEVAMFGVFDPSKQQTWHWLGWFVIATLYQVWWDVFMDWELLLLPQEGGMLPLKLRPQRLYPSKAFYWTILVVNVLLRFCWTLSFLPPRYLNQAGVLSDTFQHSDWSRALAPAIASAEIIRRTMWGWLRLENEAIKVQQQQSPAQIMEFQFLRGINPEEAFGDALVDEGIVMQSMNVMDNTASGTTSLQRWTINKRQGVIPALWEKWKTMEDSNEIQILAELALWATVFAALGMIAAAHRMTL</sequence>
<feature type="transmembrane region" description="Helical" evidence="6">
    <location>
        <begin position="485"/>
        <end position="508"/>
    </location>
</feature>
<dbReference type="GO" id="GO:0016020">
    <property type="term" value="C:membrane"/>
    <property type="evidence" value="ECO:0007669"/>
    <property type="project" value="UniProtKB-SubCell"/>
</dbReference>
<evidence type="ECO:0000256" key="6">
    <source>
        <dbReference type="SAM" id="Phobius"/>
    </source>
</evidence>